<evidence type="ECO:0000256" key="6">
    <source>
        <dbReference type="ARBA" id="ARBA00022989"/>
    </source>
</evidence>
<name>A0A8B9G9T2_9PSIT</name>
<evidence type="ECO:0000259" key="12">
    <source>
        <dbReference type="PROSITE" id="PS50262"/>
    </source>
</evidence>
<reference evidence="13" key="2">
    <citation type="submission" date="2025-09" db="UniProtKB">
        <authorList>
            <consortium name="Ensembl"/>
        </authorList>
    </citation>
    <scope>IDENTIFICATION</scope>
</reference>
<feature type="transmembrane region" description="Helical" evidence="10">
    <location>
        <begin position="313"/>
        <end position="335"/>
    </location>
</feature>
<dbReference type="PANTHER" id="PTHR26450">
    <property type="entry name" value="OLFACTORY RECEPTOR 56B1-RELATED"/>
    <property type="match status" value="1"/>
</dbReference>
<dbReference type="GO" id="GO:0004930">
    <property type="term" value="F:G protein-coupled receptor activity"/>
    <property type="evidence" value="ECO:0007669"/>
    <property type="project" value="UniProtKB-KW"/>
</dbReference>
<keyword evidence="14" id="KW-1185">Reference proteome</keyword>
<comment type="function">
    <text evidence="1">Odorant receptor.</text>
</comment>
<feature type="transmembrane region" description="Helical" evidence="10">
    <location>
        <begin position="139"/>
        <end position="159"/>
    </location>
</feature>
<protein>
    <recommendedName>
        <fullName evidence="10">Olfactory receptor</fullName>
    </recommendedName>
</protein>
<keyword evidence="7 10" id="KW-0472">Membrane</keyword>
<proteinExistence type="inferred from homology"/>
<keyword evidence="9" id="KW-0675">Receptor</keyword>
<dbReference type="PROSITE" id="PS00237">
    <property type="entry name" value="G_PROTEIN_RECEP_F1_1"/>
    <property type="match status" value="1"/>
</dbReference>
<keyword evidence="4 9" id="KW-0812">Transmembrane</keyword>
<sequence length="383" mass="42876">MQLLFSRLNCPSVLSRSSYRDAPAPDQSCVLLWTCFNCSMSSLCWSNTNHSPFLLMGIPDLEALHMWISIPFCLTYIMSLLGNGMVLLTVVLDKTLHEPMYYFISMLAVIDLIFSTAVVPKMLAVLWLDSREIGFEACFIQMFFIHTFTAVESGVLLAMSFDRYIAICNPLRYSTILTTSRTIQIGLLSLARGTGVMTPLMCLLTSLPYCGTRVIPHSYCEHMAVVALACADPTVSDLYSIIVATLLVGTDSVFIAFSYTMILRSVMRLPSQEARLKALSTCGSHVSIILLFYIGGLLSMYLQMFSVGSAPHVQVLVADFYLTVPPMLNPLIYGLKMKQIQEGMLKLLRHLVRLSVPQADKDRSDAERRRHPQKRIDPIVEQV</sequence>
<evidence type="ECO:0000256" key="4">
    <source>
        <dbReference type="ARBA" id="ARBA00022692"/>
    </source>
</evidence>
<reference evidence="13" key="1">
    <citation type="submission" date="2025-08" db="UniProtKB">
        <authorList>
            <consortium name="Ensembl"/>
        </authorList>
    </citation>
    <scope>IDENTIFICATION</scope>
</reference>
<keyword evidence="9" id="KW-0297">G-protein coupled receptor</keyword>
<evidence type="ECO:0000256" key="7">
    <source>
        <dbReference type="ARBA" id="ARBA00023136"/>
    </source>
</evidence>
<feature type="domain" description="G-protein coupled receptors family 1 profile" evidence="12">
    <location>
        <begin position="82"/>
        <end position="333"/>
    </location>
</feature>
<dbReference type="PANTHER" id="PTHR26450:SF179">
    <property type="entry name" value="OLFACTORY RECEPTOR"/>
    <property type="match status" value="1"/>
</dbReference>
<evidence type="ECO:0000313" key="14">
    <source>
        <dbReference type="Proteomes" id="UP000694522"/>
    </source>
</evidence>
<evidence type="ECO:0000256" key="10">
    <source>
        <dbReference type="RuleBase" id="RU363047"/>
    </source>
</evidence>
<dbReference type="AlphaFoldDB" id="A0A8B9G9T2"/>
<feature type="transmembrane region" description="Helical" evidence="10">
    <location>
        <begin position="100"/>
        <end position="119"/>
    </location>
</feature>
<keyword evidence="8 9" id="KW-0807">Transducer</keyword>
<dbReference type="GO" id="GO:0005886">
    <property type="term" value="C:plasma membrane"/>
    <property type="evidence" value="ECO:0007669"/>
    <property type="project" value="UniProtKB-SubCell"/>
</dbReference>
<feature type="transmembrane region" description="Helical" evidence="10">
    <location>
        <begin position="238"/>
        <end position="257"/>
    </location>
</feature>
<dbReference type="InterPro" id="IPR000725">
    <property type="entry name" value="Olfact_rcpt"/>
</dbReference>
<evidence type="ECO:0000256" key="3">
    <source>
        <dbReference type="ARBA" id="ARBA00022606"/>
    </source>
</evidence>
<keyword evidence="3 10" id="KW-0716">Sensory transduction</keyword>
<feature type="transmembrane region" description="Helical" evidence="10">
    <location>
        <begin position="278"/>
        <end position="301"/>
    </location>
</feature>
<dbReference type="PRINTS" id="PR00237">
    <property type="entry name" value="GPCRRHODOPSN"/>
</dbReference>
<evidence type="ECO:0000256" key="1">
    <source>
        <dbReference type="ARBA" id="ARBA00002936"/>
    </source>
</evidence>
<dbReference type="PRINTS" id="PR00245">
    <property type="entry name" value="OLFACTORYR"/>
</dbReference>
<dbReference type="InterPro" id="IPR017452">
    <property type="entry name" value="GPCR_Rhodpsn_7TM"/>
</dbReference>
<comment type="subcellular location">
    <subcellularLocation>
        <location evidence="10">Cell membrane</location>
        <topology evidence="10">Multi-pass membrane protein</topology>
    </subcellularLocation>
    <subcellularLocation>
        <location evidence="2">Membrane</location>
        <topology evidence="2">Multi-pass membrane protein</topology>
    </subcellularLocation>
</comment>
<feature type="region of interest" description="Disordered" evidence="11">
    <location>
        <begin position="359"/>
        <end position="383"/>
    </location>
</feature>
<dbReference type="PROSITE" id="PS50262">
    <property type="entry name" value="G_PROTEIN_RECEP_F1_2"/>
    <property type="match status" value="1"/>
</dbReference>
<dbReference type="Ensembl" id="ENSACOT00000019279.1">
    <property type="protein sequence ID" value="ENSACOP00000018611.1"/>
    <property type="gene ID" value="ENSACOG00000012822.1"/>
</dbReference>
<keyword evidence="6 10" id="KW-1133">Transmembrane helix</keyword>
<evidence type="ECO:0000256" key="5">
    <source>
        <dbReference type="ARBA" id="ARBA00022725"/>
    </source>
</evidence>
<accession>A0A8B9G9T2</accession>
<dbReference type="FunFam" id="1.20.1070.10:FF:000006">
    <property type="entry name" value="Olfactory receptor"/>
    <property type="match status" value="1"/>
</dbReference>
<keyword evidence="5 10" id="KW-0552">Olfaction</keyword>
<dbReference type="Pfam" id="PF13853">
    <property type="entry name" value="7tm_4"/>
    <property type="match status" value="1"/>
</dbReference>
<dbReference type="Proteomes" id="UP000694522">
    <property type="component" value="Unplaced"/>
</dbReference>
<evidence type="ECO:0000256" key="2">
    <source>
        <dbReference type="ARBA" id="ARBA00004141"/>
    </source>
</evidence>
<dbReference type="GO" id="GO:0004984">
    <property type="term" value="F:olfactory receptor activity"/>
    <property type="evidence" value="ECO:0007669"/>
    <property type="project" value="InterPro"/>
</dbReference>
<evidence type="ECO:0000313" key="13">
    <source>
        <dbReference type="Ensembl" id="ENSACOP00000018611.1"/>
    </source>
</evidence>
<dbReference type="Gene3D" id="1.20.1070.10">
    <property type="entry name" value="Rhodopsin 7-helix transmembrane proteins"/>
    <property type="match status" value="1"/>
</dbReference>
<organism evidence="13 14">
    <name type="scientific">Amazona collaria</name>
    <name type="common">yellow-billed parrot</name>
    <dbReference type="NCBI Taxonomy" id="241587"/>
    <lineage>
        <taxon>Eukaryota</taxon>
        <taxon>Metazoa</taxon>
        <taxon>Chordata</taxon>
        <taxon>Craniata</taxon>
        <taxon>Vertebrata</taxon>
        <taxon>Euteleostomi</taxon>
        <taxon>Archelosauria</taxon>
        <taxon>Archosauria</taxon>
        <taxon>Dinosauria</taxon>
        <taxon>Saurischia</taxon>
        <taxon>Theropoda</taxon>
        <taxon>Coelurosauria</taxon>
        <taxon>Aves</taxon>
        <taxon>Neognathae</taxon>
        <taxon>Neoaves</taxon>
        <taxon>Telluraves</taxon>
        <taxon>Australaves</taxon>
        <taxon>Psittaciformes</taxon>
        <taxon>Psittacidae</taxon>
        <taxon>Amazona</taxon>
    </lineage>
</organism>
<dbReference type="InterPro" id="IPR050402">
    <property type="entry name" value="OR51/52/56-like"/>
</dbReference>
<dbReference type="SUPFAM" id="SSF81321">
    <property type="entry name" value="Family A G protein-coupled receptor-like"/>
    <property type="match status" value="1"/>
</dbReference>
<comment type="similarity">
    <text evidence="9">Belongs to the G-protein coupled receptor 1 family.</text>
</comment>
<evidence type="ECO:0000256" key="11">
    <source>
        <dbReference type="SAM" id="MobiDB-lite"/>
    </source>
</evidence>
<dbReference type="CDD" id="cd15950">
    <property type="entry name" value="7tmA_OR52I-like"/>
    <property type="match status" value="1"/>
</dbReference>
<evidence type="ECO:0000256" key="9">
    <source>
        <dbReference type="RuleBase" id="RU000688"/>
    </source>
</evidence>
<keyword evidence="10" id="KW-1003">Cell membrane</keyword>
<evidence type="ECO:0000256" key="8">
    <source>
        <dbReference type="ARBA" id="ARBA00023224"/>
    </source>
</evidence>
<feature type="transmembrane region" description="Helical" evidence="10">
    <location>
        <begin position="64"/>
        <end position="88"/>
    </location>
</feature>
<dbReference type="InterPro" id="IPR000276">
    <property type="entry name" value="GPCR_Rhodpsn"/>
</dbReference>